<dbReference type="RefSeq" id="WP_138325711.1">
    <property type="nucleotide sequence ID" value="NZ_VCDI01000002.1"/>
</dbReference>
<comment type="caution">
    <text evidence="2">The sequence shown here is derived from an EMBL/GenBank/DDBJ whole genome shotgun (WGS) entry which is preliminary data.</text>
</comment>
<evidence type="ECO:0000313" key="3">
    <source>
        <dbReference type="Proteomes" id="UP000305654"/>
    </source>
</evidence>
<dbReference type="Proteomes" id="UP000305654">
    <property type="component" value="Unassembled WGS sequence"/>
</dbReference>
<gene>
    <name evidence="2" type="ORF">FE263_07975</name>
</gene>
<dbReference type="OrthoDB" id="649979at2"/>
<protein>
    <submittedName>
        <fullName evidence="2">Class I SAM-dependent methyltransferase</fullName>
    </submittedName>
</protein>
<name>A0A5R9J9F3_9PROT</name>
<accession>A0A5R9J9F3</accession>
<dbReference type="EMBL" id="VCDI01000002">
    <property type="protein sequence ID" value="TLU73629.1"/>
    <property type="molecule type" value="Genomic_DNA"/>
</dbReference>
<keyword evidence="2" id="KW-0489">Methyltransferase</keyword>
<dbReference type="CDD" id="cd02440">
    <property type="entry name" value="AdoMet_MTases"/>
    <property type="match status" value="1"/>
</dbReference>
<dbReference type="PANTHER" id="PTHR43861">
    <property type="entry name" value="TRANS-ACONITATE 2-METHYLTRANSFERASE-RELATED"/>
    <property type="match status" value="1"/>
</dbReference>
<evidence type="ECO:0000259" key="1">
    <source>
        <dbReference type="Pfam" id="PF08242"/>
    </source>
</evidence>
<keyword evidence="2" id="KW-0808">Transferase</keyword>
<proteinExistence type="predicted"/>
<reference evidence="2 3" key="1">
    <citation type="submission" date="2019-05" db="EMBL/GenBank/DDBJ databases">
        <authorList>
            <person name="Pankratov T."/>
            <person name="Grouzdev D."/>
        </authorList>
    </citation>
    <scope>NUCLEOTIDE SEQUENCE [LARGE SCALE GENOMIC DNA]</scope>
    <source>
        <strain evidence="2 3">KEBCLARHB70R</strain>
    </source>
</reference>
<keyword evidence="3" id="KW-1185">Reference proteome</keyword>
<feature type="domain" description="Methyltransferase type 12" evidence="1">
    <location>
        <begin position="61"/>
        <end position="160"/>
    </location>
</feature>
<dbReference type="AlphaFoldDB" id="A0A5R9J9F3"/>
<dbReference type="SUPFAM" id="SSF53335">
    <property type="entry name" value="S-adenosyl-L-methionine-dependent methyltransferases"/>
    <property type="match status" value="1"/>
</dbReference>
<dbReference type="InterPro" id="IPR013217">
    <property type="entry name" value="Methyltransf_12"/>
</dbReference>
<dbReference type="GO" id="GO:0008168">
    <property type="term" value="F:methyltransferase activity"/>
    <property type="evidence" value="ECO:0007669"/>
    <property type="project" value="UniProtKB-KW"/>
</dbReference>
<dbReference type="InterPro" id="IPR029063">
    <property type="entry name" value="SAM-dependent_MTases_sf"/>
</dbReference>
<dbReference type="Gene3D" id="3.40.50.150">
    <property type="entry name" value="Vaccinia Virus protein VP39"/>
    <property type="match status" value="1"/>
</dbReference>
<sequence length="415" mass="44322">MTGDAADRALAEQYEAYPYPARDAREERTRLIVGSPGHLREIDHWVFGAARSRSQPLRVLVAGCGTGDGAIMLAQQLAQAGRPGHVLCLDRSRAALGIAKARAEVRGLANIAFREADLTETGMLGIGPFDYIDCCGVLHHLPEPERTLRDLAALLAPGGGIGLMVYAPHGRTGVYMLQDALALLAPAAEPAARRLDVARRVMRNLPRSAWLHANGNFGDHLSGGDAGLYDLLLNPRDRAYDVPALRHLVEASGLAIACLLEPARYDPALLLPDARLRTRLETMPPFDRAAVAEALAGNMNTHIAYVTRPGEAPPPPDPTAPHAVPVAREMPAAELARQIGPDGSLPHAFGRLAVRIPLPAQARALLGLIDGERTVGGIAEAMRQRGVAPAQFEPAWRDTAATLIRLNRVLLAAPG</sequence>
<evidence type="ECO:0000313" key="2">
    <source>
        <dbReference type="EMBL" id="TLU73629.1"/>
    </source>
</evidence>
<dbReference type="Pfam" id="PF08242">
    <property type="entry name" value="Methyltransf_12"/>
    <property type="match status" value="1"/>
</dbReference>
<dbReference type="GO" id="GO:0032259">
    <property type="term" value="P:methylation"/>
    <property type="evidence" value="ECO:0007669"/>
    <property type="project" value="UniProtKB-KW"/>
</dbReference>
<organism evidence="2 3">
    <name type="scientific">Lichenicoccus roseus</name>
    <dbReference type="NCBI Taxonomy" id="2683649"/>
    <lineage>
        <taxon>Bacteria</taxon>
        <taxon>Pseudomonadati</taxon>
        <taxon>Pseudomonadota</taxon>
        <taxon>Alphaproteobacteria</taxon>
        <taxon>Acetobacterales</taxon>
        <taxon>Acetobacteraceae</taxon>
        <taxon>Lichenicoccus</taxon>
    </lineage>
</organism>